<proteinExistence type="predicted"/>
<comment type="caution">
    <text evidence="1">The sequence shown here is derived from an EMBL/GenBank/DDBJ whole genome shotgun (WGS) entry which is preliminary data.</text>
</comment>
<gene>
    <name evidence="1" type="ORF">HMPREF0556_10978</name>
</gene>
<dbReference type="Proteomes" id="UP000010119">
    <property type="component" value="Unassembled WGS sequence"/>
</dbReference>
<protein>
    <submittedName>
        <fullName evidence="1">Uncharacterized protein</fullName>
    </submittedName>
</protein>
<name>D7UXL7_LISGR</name>
<dbReference type="EMBL" id="ACCR02000003">
    <property type="protein sequence ID" value="EFI84425.1"/>
    <property type="molecule type" value="Genomic_DNA"/>
</dbReference>
<organism evidence="1 2">
    <name type="scientific">Listeria grayi DSM 20601</name>
    <dbReference type="NCBI Taxonomy" id="525367"/>
    <lineage>
        <taxon>Bacteria</taxon>
        <taxon>Bacillati</taxon>
        <taxon>Bacillota</taxon>
        <taxon>Bacilli</taxon>
        <taxon>Bacillales</taxon>
        <taxon>Listeriaceae</taxon>
        <taxon>Listeria</taxon>
    </lineage>
</organism>
<dbReference type="AlphaFoldDB" id="D7UXL7"/>
<evidence type="ECO:0000313" key="2">
    <source>
        <dbReference type="Proteomes" id="UP000010119"/>
    </source>
</evidence>
<accession>D7UXL7</accession>
<evidence type="ECO:0000313" key="1">
    <source>
        <dbReference type="EMBL" id="EFI84425.1"/>
    </source>
</evidence>
<sequence length="95" mass="11075">MTKTIYDDFPADDKLEWTHVLAYVESGREIEFEYQGNEYFMSYSGDEGRQLLSNSQEISESFGDDHTNFFYQAMIGDKTLYDIFKNKEAEVTGIL</sequence>
<dbReference type="HOGENOM" id="CLU_2369450_0_0_9"/>
<keyword evidence="2" id="KW-1185">Reference proteome</keyword>
<reference evidence="1" key="1">
    <citation type="submission" date="2010-06" db="EMBL/GenBank/DDBJ databases">
        <authorList>
            <person name="Muzny D."/>
            <person name="Qin X."/>
            <person name="Buhay C."/>
            <person name="Dugan-Rocha S."/>
            <person name="Ding Y."/>
            <person name="Chen G."/>
            <person name="Hawes A."/>
            <person name="Holder M."/>
            <person name="Jhangiani S."/>
            <person name="Johnson A."/>
            <person name="Khan Z."/>
            <person name="Li Z."/>
            <person name="Liu W."/>
            <person name="Liu X."/>
            <person name="Perez L."/>
            <person name="Shen H."/>
            <person name="Wang Q."/>
            <person name="Watt J."/>
            <person name="Xi L."/>
            <person name="Xin Y."/>
            <person name="Zhou J."/>
            <person name="Deng J."/>
            <person name="Jiang H."/>
            <person name="Liu Y."/>
            <person name="Qu J."/>
            <person name="Song X.-Z."/>
            <person name="Zhang L."/>
            <person name="Villasana D."/>
            <person name="Johnson A."/>
            <person name="Liu J."/>
            <person name="Liyanage D."/>
            <person name="Lorensuhewa L."/>
            <person name="Robinson T."/>
            <person name="Song A."/>
            <person name="Song B.-B."/>
            <person name="Dinh H."/>
            <person name="Thornton R."/>
            <person name="Coyle M."/>
            <person name="Francisco L."/>
            <person name="Jackson L."/>
            <person name="Javaid M."/>
            <person name="Korchina V."/>
            <person name="Kovar C."/>
            <person name="Mata R."/>
            <person name="Mathew T."/>
            <person name="Ngo R."/>
            <person name="Nguyen L."/>
            <person name="Nguyen N."/>
            <person name="Okwuonu G."/>
            <person name="Ongeri F."/>
            <person name="Pham C."/>
            <person name="Simmons D."/>
            <person name="Wilczek-Boney K."/>
            <person name="Hale W."/>
            <person name="Jakkamsetti A."/>
            <person name="Pham P."/>
            <person name="Ruth R."/>
            <person name="San Lucas F."/>
            <person name="Warren J."/>
            <person name="Zhang J."/>
            <person name="Zhao Z."/>
            <person name="Zhou C."/>
            <person name="Zhu D."/>
            <person name="Lee S."/>
            <person name="Bess C."/>
            <person name="Blankenburg K."/>
            <person name="Forbes L."/>
            <person name="Fu Q."/>
            <person name="Gubbala S."/>
            <person name="Hirani K."/>
            <person name="Jayaseelan J.C."/>
            <person name="Lara F."/>
            <person name="Munidasa M."/>
            <person name="Palculict T."/>
            <person name="Patil S."/>
            <person name="Pu L.-L."/>
            <person name="Saada N."/>
            <person name="Tang L."/>
            <person name="Weissenberger G."/>
            <person name="Zhu Y."/>
            <person name="Hemphill L."/>
            <person name="Shang Y."/>
            <person name="Youmans B."/>
            <person name="Ayvaz T."/>
            <person name="Ross M."/>
            <person name="Santibanez J."/>
            <person name="Aqrawi P."/>
            <person name="Gross S."/>
            <person name="Joshi V."/>
            <person name="Fowler G."/>
            <person name="Nazareth L."/>
            <person name="Reid J."/>
            <person name="Worley K."/>
            <person name="Petrosino J."/>
            <person name="Highlander S."/>
            <person name="Gibbs R."/>
        </authorList>
    </citation>
    <scope>NUCLEOTIDE SEQUENCE [LARGE SCALE GENOMIC DNA]</scope>
    <source>
        <strain evidence="1">DSM 20601</strain>
    </source>
</reference>
<dbReference type="STRING" id="525367.HMPREF0556_10978"/>
<dbReference type="RefSeq" id="WP_003758182.1">
    <property type="nucleotide sequence ID" value="NZ_GL538353.1"/>
</dbReference>